<feature type="transmembrane region" description="Helical" evidence="6">
    <location>
        <begin position="60"/>
        <end position="79"/>
    </location>
</feature>
<keyword evidence="5 6" id="KW-0472">Membrane</keyword>
<dbReference type="CDD" id="cd06574">
    <property type="entry name" value="TM_PBP1_branched-chain-AA_like"/>
    <property type="match status" value="1"/>
</dbReference>
<name>A0A069RBW9_PEPLI</name>
<dbReference type="Pfam" id="PF02653">
    <property type="entry name" value="BPD_transp_2"/>
    <property type="match status" value="1"/>
</dbReference>
<feature type="transmembrane region" description="Helical" evidence="6">
    <location>
        <begin position="199"/>
        <end position="216"/>
    </location>
</feature>
<dbReference type="InterPro" id="IPR001851">
    <property type="entry name" value="ABC_transp_permease"/>
</dbReference>
<evidence type="ECO:0000313" key="7">
    <source>
        <dbReference type="EMBL" id="KDR94536.1"/>
    </source>
</evidence>
<protein>
    <submittedName>
        <fullName evidence="7">ABC-type transport system, sugar-family permease</fullName>
    </submittedName>
</protein>
<feature type="transmembrane region" description="Helical" evidence="6">
    <location>
        <begin position="117"/>
        <end position="135"/>
    </location>
</feature>
<dbReference type="PANTHER" id="PTHR32196:SF69">
    <property type="entry name" value="BRANCHED-CHAIN AMINO ACID TRANSPORT SYSTEM, PERMEASE PROTEIN"/>
    <property type="match status" value="1"/>
</dbReference>
<evidence type="ECO:0000256" key="3">
    <source>
        <dbReference type="ARBA" id="ARBA00022692"/>
    </source>
</evidence>
<evidence type="ECO:0000256" key="4">
    <source>
        <dbReference type="ARBA" id="ARBA00022989"/>
    </source>
</evidence>
<dbReference type="GO" id="GO:0005886">
    <property type="term" value="C:plasma membrane"/>
    <property type="evidence" value="ECO:0007669"/>
    <property type="project" value="UniProtKB-SubCell"/>
</dbReference>
<feature type="transmembrane region" description="Helical" evidence="6">
    <location>
        <begin position="86"/>
        <end position="105"/>
    </location>
</feature>
<dbReference type="eggNOG" id="COG4120">
    <property type="taxonomic scope" value="Bacteria"/>
</dbReference>
<keyword evidence="8" id="KW-1185">Reference proteome</keyword>
<feature type="transmembrane region" description="Helical" evidence="6">
    <location>
        <begin position="259"/>
        <end position="279"/>
    </location>
</feature>
<dbReference type="OrthoDB" id="9778389at2"/>
<dbReference type="STRING" id="1121324.CLIT_15c00050"/>
<keyword evidence="4 6" id="KW-1133">Transmembrane helix</keyword>
<accession>A0A069RBW9</accession>
<evidence type="ECO:0000256" key="1">
    <source>
        <dbReference type="ARBA" id="ARBA00004651"/>
    </source>
</evidence>
<reference evidence="7 8" key="1">
    <citation type="submission" date="2014-03" db="EMBL/GenBank/DDBJ databases">
        <title>Genome sequence of Clostridium litorale W6, DSM 5388.</title>
        <authorList>
            <person name="Poehlein A."/>
            <person name="Jagirdar A."/>
            <person name="Khonsari B."/>
            <person name="Chibani C.M."/>
            <person name="Gutierrez Gutierrez D.A."/>
            <person name="Davydova E."/>
            <person name="Alghaithi H.S."/>
            <person name="Nair K.P."/>
            <person name="Dhamotharan K."/>
            <person name="Chandran L."/>
            <person name="G W."/>
            <person name="Daniel R."/>
        </authorList>
    </citation>
    <scope>NUCLEOTIDE SEQUENCE [LARGE SCALE GENOMIC DNA]</scope>
    <source>
        <strain evidence="7 8">W6</strain>
    </source>
</reference>
<dbReference type="AlphaFoldDB" id="A0A069RBW9"/>
<dbReference type="RefSeq" id="WP_038266675.1">
    <property type="nucleotide sequence ID" value="NZ_FSRH01000024.1"/>
</dbReference>
<keyword evidence="3 6" id="KW-0812">Transmembrane</keyword>
<organism evidence="7 8">
    <name type="scientific">Peptoclostridium litorale DSM 5388</name>
    <dbReference type="NCBI Taxonomy" id="1121324"/>
    <lineage>
        <taxon>Bacteria</taxon>
        <taxon>Bacillati</taxon>
        <taxon>Bacillota</taxon>
        <taxon>Clostridia</taxon>
        <taxon>Peptostreptococcales</taxon>
        <taxon>Peptoclostridiaceae</taxon>
        <taxon>Peptoclostridium</taxon>
    </lineage>
</organism>
<sequence>MEALNAVLIQSLILSVMVLGVYISYEILDFPDLSADGSFATGAAFAVVGLKVGMNPAVCILMSVLAGALAGLVTGVLHVKVRISSLLSGILVMGILYSVNLRIMGRANIPLFNTDHMFKGGVPAIVIAAAFLTVIKLSIDGFMNTGLGYSIKAVGDNEQMVKSLGIETGRIKILALMISNALVSLSGCIMAQYQGFSDVSMGMGMLVLGIASIIIGKALAGRLAKRDATICVIVGTVFYQFTIYAAINMGMAPTDLKMITSFVVVIFLAAGRSDFGEIIKKHLRRRSYAKSTAAVKELS</sequence>
<evidence type="ECO:0000256" key="6">
    <source>
        <dbReference type="SAM" id="Phobius"/>
    </source>
</evidence>
<proteinExistence type="predicted"/>
<dbReference type="PANTHER" id="PTHR32196">
    <property type="entry name" value="ABC TRANSPORTER PERMEASE PROTEIN YPHD-RELATED-RELATED"/>
    <property type="match status" value="1"/>
</dbReference>
<comment type="caution">
    <text evidence="7">The sequence shown here is derived from an EMBL/GenBank/DDBJ whole genome shotgun (WGS) entry which is preliminary data.</text>
</comment>
<evidence type="ECO:0000313" key="8">
    <source>
        <dbReference type="Proteomes" id="UP000027946"/>
    </source>
</evidence>
<evidence type="ECO:0000256" key="5">
    <source>
        <dbReference type="ARBA" id="ARBA00023136"/>
    </source>
</evidence>
<comment type="subcellular location">
    <subcellularLocation>
        <location evidence="1">Cell membrane</location>
        <topology evidence="1">Multi-pass membrane protein</topology>
    </subcellularLocation>
</comment>
<feature type="transmembrane region" description="Helical" evidence="6">
    <location>
        <begin position="6"/>
        <end position="25"/>
    </location>
</feature>
<evidence type="ECO:0000256" key="2">
    <source>
        <dbReference type="ARBA" id="ARBA00022475"/>
    </source>
</evidence>
<keyword evidence="2" id="KW-1003">Cell membrane</keyword>
<gene>
    <name evidence="7" type="ORF">CLIT_15c00050</name>
</gene>
<dbReference type="Proteomes" id="UP000027946">
    <property type="component" value="Unassembled WGS sequence"/>
</dbReference>
<feature type="transmembrane region" description="Helical" evidence="6">
    <location>
        <begin position="228"/>
        <end position="247"/>
    </location>
</feature>
<feature type="transmembrane region" description="Helical" evidence="6">
    <location>
        <begin position="173"/>
        <end position="193"/>
    </location>
</feature>
<dbReference type="EMBL" id="JJMM01000015">
    <property type="protein sequence ID" value="KDR94536.1"/>
    <property type="molecule type" value="Genomic_DNA"/>
</dbReference>
<dbReference type="GO" id="GO:0022857">
    <property type="term" value="F:transmembrane transporter activity"/>
    <property type="evidence" value="ECO:0007669"/>
    <property type="project" value="InterPro"/>
</dbReference>